<evidence type="ECO:0000313" key="6">
    <source>
        <dbReference type="Proteomes" id="UP000050795"/>
    </source>
</evidence>
<feature type="compositionally biased region" description="Low complexity" evidence="4">
    <location>
        <begin position="417"/>
        <end position="428"/>
    </location>
</feature>
<reference evidence="7 8" key="2">
    <citation type="submission" date="2023-11" db="UniProtKB">
        <authorList>
            <consortium name="WormBaseParasite"/>
        </authorList>
    </citation>
    <scope>IDENTIFICATION</scope>
</reference>
<dbReference type="InterPro" id="IPR042266">
    <property type="entry name" value="PPPDE_sf"/>
</dbReference>
<evidence type="ECO:0000256" key="2">
    <source>
        <dbReference type="ARBA" id="ARBA00022670"/>
    </source>
</evidence>
<dbReference type="Proteomes" id="UP000050795">
    <property type="component" value="Unassembled WGS sequence"/>
</dbReference>
<keyword evidence="2" id="KW-0645">Protease</keyword>
<protein>
    <submittedName>
        <fullName evidence="7 8">RUN domain-containing protein</fullName>
    </submittedName>
</protein>
<keyword evidence="6" id="KW-1185">Reference proteome</keyword>
<dbReference type="PANTHER" id="PTHR12378:SF80">
    <property type="entry name" value="IP06716P-RELATED"/>
    <property type="match status" value="1"/>
</dbReference>
<comment type="similarity">
    <text evidence="1">Belongs to the DeSI family.</text>
</comment>
<feature type="region of interest" description="Disordered" evidence="4">
    <location>
        <begin position="22"/>
        <end position="52"/>
    </location>
</feature>
<dbReference type="GO" id="GO:0016579">
    <property type="term" value="P:protein deubiquitination"/>
    <property type="evidence" value="ECO:0007669"/>
    <property type="project" value="TreeGrafter"/>
</dbReference>
<dbReference type="AlphaFoldDB" id="A0AA85K7A2"/>
<evidence type="ECO:0000313" key="7">
    <source>
        <dbReference type="WBParaSite" id="TREG1_59220.1"/>
    </source>
</evidence>
<sequence>MENMSPLIGLWEKLRMKLDRVTSSQASTSENHETQYNTNVGSGTTIPSANSTGSSPVTVNVYDMLWINYYVSSLGIGVYHTGVVVHGTEYSYGGHPLTNSGIFAMLPKDSAYLGENYSYKLTLTIGYTDFTASDVNLLLESMTPDFSGDQYHLLHKNCNHFADTFVQILCGRSLPKWINRLATIAAKLPFIERSLPVEWLTPHQQFADQMNDQLDNESQLSHDEEHSVNSNTTAAARNSHSPFRRWSAIDRLQNSLLHRFHHNTKFAKRPTTQNRHRRSLTNSRYDTCSLFDIPSDENTVENDTDWYAFITAQSTTALSEPNISIYSRQQGIKNCSSDSSTSNPVVVVCQSPISCINDSTIFSLGQPTSNIDSRQCVVLQPTNQNASIEEYYLSKNTTRHKSLNSSHFDETISCKDSPPSTTTSSSSSNQSEYSCKSCDHAVTSLSSTAFTNLVQLDNNNTHDNGSEINNYPYDKYLSKSASSPCYS</sequence>
<dbReference type="InterPro" id="IPR008580">
    <property type="entry name" value="PPPDE_dom"/>
</dbReference>
<dbReference type="SMART" id="SM01179">
    <property type="entry name" value="DUF862"/>
    <property type="match status" value="1"/>
</dbReference>
<evidence type="ECO:0000256" key="3">
    <source>
        <dbReference type="ARBA" id="ARBA00022801"/>
    </source>
</evidence>
<evidence type="ECO:0000256" key="4">
    <source>
        <dbReference type="SAM" id="MobiDB-lite"/>
    </source>
</evidence>
<dbReference type="PANTHER" id="PTHR12378">
    <property type="entry name" value="DESUMOYLATING ISOPEPTIDASE"/>
    <property type="match status" value="1"/>
</dbReference>
<evidence type="ECO:0000259" key="5">
    <source>
        <dbReference type="PROSITE" id="PS51858"/>
    </source>
</evidence>
<accession>A0AA85K7A2</accession>
<dbReference type="PROSITE" id="PS51858">
    <property type="entry name" value="PPPDE"/>
    <property type="match status" value="1"/>
</dbReference>
<evidence type="ECO:0000313" key="8">
    <source>
        <dbReference type="WBParaSite" id="TREG1_59220.2"/>
    </source>
</evidence>
<feature type="domain" description="PPPDE" evidence="5">
    <location>
        <begin position="55"/>
        <end position="199"/>
    </location>
</feature>
<reference evidence="6" key="1">
    <citation type="submission" date="2022-06" db="EMBL/GenBank/DDBJ databases">
        <authorList>
            <person name="Berger JAMES D."/>
            <person name="Berger JAMES D."/>
        </authorList>
    </citation>
    <scope>NUCLEOTIDE SEQUENCE [LARGE SCALE GENOMIC DNA]</scope>
</reference>
<feature type="region of interest" description="Disordered" evidence="4">
    <location>
        <begin position="409"/>
        <end position="433"/>
    </location>
</feature>
<dbReference type="GO" id="GO:0101005">
    <property type="term" value="F:deubiquitinase activity"/>
    <property type="evidence" value="ECO:0007669"/>
    <property type="project" value="TreeGrafter"/>
</dbReference>
<proteinExistence type="inferred from homology"/>
<dbReference type="GO" id="GO:0006508">
    <property type="term" value="P:proteolysis"/>
    <property type="evidence" value="ECO:0007669"/>
    <property type="project" value="UniProtKB-KW"/>
</dbReference>
<dbReference type="Pfam" id="PF05903">
    <property type="entry name" value="Peptidase_C97"/>
    <property type="match status" value="1"/>
</dbReference>
<dbReference type="Gene3D" id="3.90.1720.30">
    <property type="entry name" value="PPPDE domains"/>
    <property type="match status" value="1"/>
</dbReference>
<feature type="compositionally biased region" description="Polar residues" evidence="4">
    <location>
        <begin position="228"/>
        <end position="239"/>
    </location>
</feature>
<keyword evidence="3" id="KW-0378">Hydrolase</keyword>
<name>A0AA85K7A2_TRIRE</name>
<feature type="region of interest" description="Disordered" evidence="4">
    <location>
        <begin position="215"/>
        <end position="239"/>
    </location>
</feature>
<dbReference type="WBParaSite" id="TREG1_59220.2">
    <property type="protein sequence ID" value="TREG1_59220.2"/>
    <property type="gene ID" value="TREG1_59220"/>
</dbReference>
<dbReference type="WBParaSite" id="TREG1_59220.1">
    <property type="protein sequence ID" value="TREG1_59220.1"/>
    <property type="gene ID" value="TREG1_59220"/>
</dbReference>
<organism evidence="6 7">
    <name type="scientific">Trichobilharzia regenti</name>
    <name type="common">Nasal bird schistosome</name>
    <dbReference type="NCBI Taxonomy" id="157069"/>
    <lineage>
        <taxon>Eukaryota</taxon>
        <taxon>Metazoa</taxon>
        <taxon>Spiralia</taxon>
        <taxon>Lophotrochozoa</taxon>
        <taxon>Platyhelminthes</taxon>
        <taxon>Trematoda</taxon>
        <taxon>Digenea</taxon>
        <taxon>Strigeidida</taxon>
        <taxon>Schistosomatoidea</taxon>
        <taxon>Schistosomatidae</taxon>
        <taxon>Trichobilharzia</taxon>
    </lineage>
</organism>
<evidence type="ECO:0000256" key="1">
    <source>
        <dbReference type="ARBA" id="ARBA00008140"/>
    </source>
</evidence>